<evidence type="ECO:0000256" key="1">
    <source>
        <dbReference type="ARBA" id="ARBA00004651"/>
    </source>
</evidence>
<proteinExistence type="predicted"/>
<dbReference type="RefSeq" id="WP_060935021.1">
    <property type="nucleotide sequence ID" value="NZ_KQ960429.1"/>
</dbReference>
<keyword evidence="3 6" id="KW-0812">Transmembrane</keyword>
<feature type="transmembrane region" description="Helical" evidence="6">
    <location>
        <begin position="301"/>
        <end position="327"/>
    </location>
</feature>
<keyword evidence="2" id="KW-1003">Cell membrane</keyword>
<dbReference type="Proteomes" id="UP000070224">
    <property type="component" value="Unassembled WGS sequence"/>
</dbReference>
<comment type="subcellular location">
    <subcellularLocation>
        <location evidence="1">Cell membrane</location>
        <topology evidence="1">Multi-pass membrane protein</topology>
    </subcellularLocation>
</comment>
<evidence type="ECO:0000256" key="2">
    <source>
        <dbReference type="ARBA" id="ARBA00022475"/>
    </source>
</evidence>
<dbReference type="Pfam" id="PF03706">
    <property type="entry name" value="LPG_synthase_TM"/>
    <property type="match status" value="1"/>
</dbReference>
<keyword evidence="8" id="KW-1185">Reference proteome</keyword>
<gene>
    <name evidence="7" type="ORF">HMPREF3185_00533</name>
</gene>
<name>A0A134BBY2_9PORP</name>
<feature type="transmembrane region" description="Helical" evidence="6">
    <location>
        <begin position="225"/>
        <end position="247"/>
    </location>
</feature>
<dbReference type="InterPro" id="IPR022791">
    <property type="entry name" value="L-PG_synthase/AglD"/>
</dbReference>
<feature type="transmembrane region" description="Helical" evidence="6">
    <location>
        <begin position="43"/>
        <end position="62"/>
    </location>
</feature>
<feature type="transmembrane region" description="Helical" evidence="6">
    <location>
        <begin position="253"/>
        <end position="271"/>
    </location>
</feature>
<evidence type="ECO:0000256" key="4">
    <source>
        <dbReference type="ARBA" id="ARBA00022989"/>
    </source>
</evidence>
<dbReference type="OrthoDB" id="9812094at2"/>
<evidence type="ECO:0000256" key="5">
    <source>
        <dbReference type="ARBA" id="ARBA00023136"/>
    </source>
</evidence>
<comment type="caution">
    <text evidence="7">The sequence shown here is derived from an EMBL/GenBank/DDBJ whole genome shotgun (WGS) entry which is preliminary data.</text>
</comment>
<protein>
    <submittedName>
        <fullName evidence="7">Uncharacterized protein</fullName>
    </submittedName>
</protein>
<evidence type="ECO:0000256" key="3">
    <source>
        <dbReference type="ARBA" id="ARBA00022692"/>
    </source>
</evidence>
<dbReference type="PATRIC" id="fig|322095.3.peg.523"/>
<feature type="transmembrane region" description="Helical" evidence="6">
    <location>
        <begin position="169"/>
        <end position="194"/>
    </location>
</feature>
<evidence type="ECO:0000313" key="8">
    <source>
        <dbReference type="Proteomes" id="UP000070224"/>
    </source>
</evidence>
<feature type="transmembrane region" description="Helical" evidence="6">
    <location>
        <begin position="137"/>
        <end position="157"/>
    </location>
</feature>
<sequence>MKIHPTLKSILWIVVPLLLGGLGFYGLYRDTDWHELQETLRTGVNYSILLFSLLFGLMSNLCRGLRWELLVRPLTAGEAPPRRINAVCTVLGSYTVNMGIPRSGEVWRCVEMERREDIPFAGLFGTLIVDRLTDVTMLGLILLGIILSSTDFFIGYFTSHPELEASLRAFIYSPWSVVLVAFGLLALGGFVWLLRYRRGSRIAQFFLHIWDGMMSIRYMPHRGRFLLLTLLIWIGYFCYFYFALFAFEATRDLPLSVASIAFAMSSMSVIVPVQAGMGAWHAAVIITFTTFGMAVQPAKDFALIVHTAQTLWITLVGLIAIIALPIINRHYTRRRTAPAASVR</sequence>
<dbReference type="PANTHER" id="PTHR39087">
    <property type="entry name" value="UPF0104 MEMBRANE PROTEIN MJ1595"/>
    <property type="match status" value="1"/>
</dbReference>
<dbReference type="AlphaFoldDB" id="A0A134BBY2"/>
<evidence type="ECO:0000256" key="6">
    <source>
        <dbReference type="SAM" id="Phobius"/>
    </source>
</evidence>
<feature type="transmembrane region" description="Helical" evidence="6">
    <location>
        <begin position="9"/>
        <end position="28"/>
    </location>
</feature>
<dbReference type="EMBL" id="LSDK01000044">
    <property type="protein sequence ID" value="KXB77380.1"/>
    <property type="molecule type" value="Genomic_DNA"/>
</dbReference>
<accession>A0A134BBY2</accession>
<evidence type="ECO:0000313" key="7">
    <source>
        <dbReference type="EMBL" id="KXB77380.1"/>
    </source>
</evidence>
<dbReference type="GO" id="GO:0005886">
    <property type="term" value="C:plasma membrane"/>
    <property type="evidence" value="ECO:0007669"/>
    <property type="project" value="UniProtKB-SubCell"/>
</dbReference>
<organism evidence="7 8">
    <name type="scientific">Porphyromonas somerae</name>
    <dbReference type="NCBI Taxonomy" id="322095"/>
    <lineage>
        <taxon>Bacteria</taxon>
        <taxon>Pseudomonadati</taxon>
        <taxon>Bacteroidota</taxon>
        <taxon>Bacteroidia</taxon>
        <taxon>Bacteroidales</taxon>
        <taxon>Porphyromonadaceae</taxon>
        <taxon>Porphyromonas</taxon>
    </lineage>
</organism>
<feature type="transmembrane region" description="Helical" evidence="6">
    <location>
        <begin position="278"/>
        <end position="295"/>
    </location>
</feature>
<dbReference type="STRING" id="322095.HMPREF3185_00533"/>
<dbReference type="PANTHER" id="PTHR39087:SF2">
    <property type="entry name" value="UPF0104 MEMBRANE PROTEIN MJ1595"/>
    <property type="match status" value="1"/>
</dbReference>
<reference evidence="8" key="1">
    <citation type="submission" date="2016-01" db="EMBL/GenBank/DDBJ databases">
        <authorList>
            <person name="Mitreva M."/>
            <person name="Pepin K.H."/>
            <person name="Mihindukulasuriya K.A."/>
            <person name="Fulton R."/>
            <person name="Fronick C."/>
            <person name="O'Laughlin M."/>
            <person name="Miner T."/>
            <person name="Herter B."/>
            <person name="Rosa B.A."/>
            <person name="Cordes M."/>
            <person name="Tomlinson C."/>
            <person name="Wollam A."/>
            <person name="Palsikar V.B."/>
            <person name="Mardis E.R."/>
            <person name="Wilson R.K."/>
        </authorList>
    </citation>
    <scope>NUCLEOTIDE SEQUENCE [LARGE SCALE GENOMIC DNA]</scope>
    <source>
        <strain evidence="8">KA00683</strain>
    </source>
</reference>
<keyword evidence="5 6" id="KW-0472">Membrane</keyword>
<keyword evidence="4 6" id="KW-1133">Transmembrane helix</keyword>